<dbReference type="InterPro" id="IPR036871">
    <property type="entry name" value="PX_dom_sf"/>
</dbReference>
<evidence type="ECO:0000256" key="3">
    <source>
        <dbReference type="SAM" id="MobiDB-lite"/>
    </source>
</evidence>
<proteinExistence type="inferred from homology"/>
<keyword evidence="7" id="KW-1185">Reference proteome</keyword>
<feature type="compositionally biased region" description="Polar residues" evidence="3">
    <location>
        <begin position="70"/>
        <end position="80"/>
    </location>
</feature>
<feature type="compositionally biased region" description="Polar residues" evidence="3">
    <location>
        <begin position="336"/>
        <end position="345"/>
    </location>
</feature>
<feature type="domain" description="PXA" evidence="4">
    <location>
        <begin position="171"/>
        <end position="231"/>
    </location>
</feature>
<dbReference type="InterPro" id="IPR003114">
    <property type="entry name" value="Phox_assoc"/>
</dbReference>
<dbReference type="Gene3D" id="3.30.1520.10">
    <property type="entry name" value="Phox-like domain"/>
    <property type="match status" value="1"/>
</dbReference>
<dbReference type="AlphaFoldDB" id="A0A9W7WLF9"/>
<feature type="region of interest" description="Disordered" evidence="3">
    <location>
        <begin position="329"/>
        <end position="351"/>
    </location>
</feature>
<name>A0A9W7WLF9_TRIRA</name>
<organism evidence="6 7">
    <name type="scientific">Triplophysa rosa</name>
    <name type="common">Cave loach</name>
    <dbReference type="NCBI Taxonomy" id="992332"/>
    <lineage>
        <taxon>Eukaryota</taxon>
        <taxon>Metazoa</taxon>
        <taxon>Chordata</taxon>
        <taxon>Craniata</taxon>
        <taxon>Vertebrata</taxon>
        <taxon>Euteleostomi</taxon>
        <taxon>Actinopterygii</taxon>
        <taxon>Neopterygii</taxon>
        <taxon>Teleostei</taxon>
        <taxon>Ostariophysi</taxon>
        <taxon>Cypriniformes</taxon>
        <taxon>Nemacheilidae</taxon>
        <taxon>Triplophysa</taxon>
    </lineage>
</organism>
<evidence type="ECO:0000313" key="7">
    <source>
        <dbReference type="Proteomes" id="UP001059041"/>
    </source>
</evidence>
<dbReference type="GO" id="GO:0035091">
    <property type="term" value="F:phosphatidylinositol binding"/>
    <property type="evidence" value="ECO:0007669"/>
    <property type="project" value="InterPro"/>
</dbReference>
<dbReference type="SUPFAM" id="SSF64268">
    <property type="entry name" value="PX domain"/>
    <property type="match status" value="1"/>
</dbReference>
<feature type="non-terminal residue" evidence="6">
    <location>
        <position position="841"/>
    </location>
</feature>
<dbReference type="Proteomes" id="UP001059041">
    <property type="component" value="Linkage Group LG13"/>
</dbReference>
<feature type="region of interest" description="Disordered" evidence="3">
    <location>
        <begin position="49"/>
        <end position="80"/>
    </location>
</feature>
<sequence>HTWRCFVAVVFVLVWYFSAFGQLWTQAFFCFLSFFNFFFKNQERETSTQTDDLTEVTTRQTKESSDENDATGTGQHLPQTKQYPNVQRSLLQVFKCAYAYLVQPWYTAPELGDSQPLHRALQNEFNLVVEKIICKAKNFDVSATSVGCVRILTQHLHNAKQSDSSPVFSTRFEEMEFLRTFSEALVRNLFPEYLWQPKLYQCFLTEIVATKVLDVLVTNLCSPDNLNQMVVLQLDRITPKSSVGELLNSDREGTPSSTASEGAEVLTDDTEDSRSEESRGKKKGNRIKEKISKFVDKVKSKQAKKKKLKKKERELLQRALTARRPAVIEDDGGSSRECSIRSNIDTDNDSDMDVCPTSFQVQEDRMEFKLSYEMWRVGKWAVQVRNVQKENDELCFTVHLEERNNPENLHWDVRKTQSEILHFHSLWQYTSALPSISTIVEKSNRELDDAYTEEVRSSLEHFLQELVSDAQLSHSQPVFQFLCPLARLLSEEEQDGGVWGLLSGLANFLTPGQDEEESHNLRREDKLDEARAPVNHATQNPARLACTDTTEEQEGGITEEPTAVNFRFWTPQESEMHVQDSKQISDDPEVVLDGQESLAESLDIFVNRSKLITPAVHSSDVPNLTSNCNEGLQADTTDGFRRKKEQLTHKKTNGSQKLKGKEKTGETASLPQVQKKELNQTNWEQLEATKAIFDLLKEITGNSFLINIFVDAILKPFMPLLKKKVNSFLNKMNPTEAQIASYIDNFRDRIWPNGNMPLRPPRDSEEKLETKERALQLLSSTYSKSLILNKGDVETVFKIFQDTDGNKKLLYMLLKYVLREFLPGEPAFSTITNVTVNDFVS</sequence>
<accession>A0A9W7WLF9</accession>
<keyword evidence="2" id="KW-0175">Coiled coil</keyword>
<evidence type="ECO:0000256" key="2">
    <source>
        <dbReference type="SAM" id="Coils"/>
    </source>
</evidence>
<comment type="similarity">
    <text evidence="1">Belongs to the sorting nexin family.</text>
</comment>
<feature type="region of interest" description="Disordered" evidence="3">
    <location>
        <begin position="245"/>
        <end position="286"/>
    </location>
</feature>
<comment type="caution">
    <text evidence="6">The sequence shown here is derived from an EMBL/GenBank/DDBJ whole genome shotgun (WGS) entry which is preliminary data.</text>
</comment>
<evidence type="ECO:0000259" key="5">
    <source>
        <dbReference type="Pfam" id="PF08628"/>
    </source>
</evidence>
<dbReference type="InterPro" id="IPR013937">
    <property type="entry name" value="Sorting_nexin_C"/>
</dbReference>
<dbReference type="EMBL" id="JAFHDT010000013">
    <property type="protein sequence ID" value="KAI7801918.1"/>
    <property type="molecule type" value="Genomic_DNA"/>
</dbReference>
<evidence type="ECO:0000313" key="6">
    <source>
        <dbReference type="EMBL" id="KAI7801918.1"/>
    </source>
</evidence>
<feature type="region of interest" description="Disordered" evidence="3">
    <location>
        <begin position="618"/>
        <end position="672"/>
    </location>
</feature>
<gene>
    <name evidence="6" type="ORF">IRJ41_017824</name>
</gene>
<feature type="domain" description="Sorting nexin C-terminal" evidence="5">
    <location>
        <begin position="706"/>
        <end position="781"/>
    </location>
</feature>
<evidence type="ECO:0008006" key="8">
    <source>
        <dbReference type="Google" id="ProtNLM"/>
    </source>
</evidence>
<dbReference type="Pfam" id="PF02194">
    <property type="entry name" value="PXA"/>
    <property type="match status" value="1"/>
</dbReference>
<evidence type="ECO:0000259" key="4">
    <source>
        <dbReference type="Pfam" id="PF02194"/>
    </source>
</evidence>
<dbReference type="PANTHER" id="PTHR22775:SF48">
    <property type="entry name" value="SORTING NEXIN-25"/>
    <property type="match status" value="1"/>
</dbReference>
<feature type="compositionally biased region" description="Polar residues" evidence="3">
    <location>
        <begin position="620"/>
        <end position="636"/>
    </location>
</feature>
<dbReference type="Pfam" id="PF08628">
    <property type="entry name" value="Nexin_C"/>
    <property type="match status" value="1"/>
</dbReference>
<feature type="compositionally biased region" description="Basic residues" evidence="3">
    <location>
        <begin position="641"/>
        <end position="652"/>
    </location>
</feature>
<dbReference type="GO" id="GO:0005768">
    <property type="term" value="C:endosome"/>
    <property type="evidence" value="ECO:0007669"/>
    <property type="project" value="TreeGrafter"/>
</dbReference>
<protein>
    <recommendedName>
        <fullName evidence="8">PXA domain-containing protein</fullName>
    </recommendedName>
</protein>
<evidence type="ECO:0000256" key="1">
    <source>
        <dbReference type="ARBA" id="ARBA00010883"/>
    </source>
</evidence>
<reference evidence="6" key="1">
    <citation type="submission" date="2021-02" db="EMBL/GenBank/DDBJ databases">
        <title>Comparative genomics reveals that relaxation of natural selection precedes convergent phenotypic evolution of cavefish.</title>
        <authorList>
            <person name="Peng Z."/>
        </authorList>
    </citation>
    <scope>NUCLEOTIDE SEQUENCE</scope>
    <source>
        <tissue evidence="6">Muscle</tissue>
    </source>
</reference>
<dbReference type="PANTHER" id="PTHR22775">
    <property type="entry name" value="SORTING NEXIN"/>
    <property type="match status" value="1"/>
</dbReference>
<feature type="compositionally biased region" description="Polar residues" evidence="3">
    <location>
        <begin position="49"/>
        <end position="59"/>
    </location>
</feature>
<feature type="coiled-coil region" evidence="2">
    <location>
        <begin position="291"/>
        <end position="318"/>
    </location>
</feature>